<reference evidence="8 9" key="1">
    <citation type="submission" date="2017-11" db="EMBL/GenBank/DDBJ databases">
        <title>Genome-resolved metagenomics identifies genetic mobility, metabolic interactions, and unexpected diversity in perchlorate-reducing communities.</title>
        <authorList>
            <person name="Barnum T.P."/>
            <person name="Figueroa I.A."/>
            <person name="Carlstrom C.I."/>
            <person name="Lucas L.N."/>
            <person name="Engelbrektson A.L."/>
            <person name="Coates J.D."/>
        </authorList>
    </citation>
    <scope>NUCLEOTIDE SEQUENCE [LARGE SCALE GENOMIC DNA]</scope>
    <source>
        <strain evidence="8">BM706</strain>
    </source>
</reference>
<accession>A0A2N5ZBD6</accession>
<dbReference type="GO" id="GO:0009252">
    <property type="term" value="P:peptidoglycan biosynthetic process"/>
    <property type="evidence" value="ECO:0007669"/>
    <property type="project" value="UniProtKB-UniRule"/>
</dbReference>
<proteinExistence type="inferred from homology"/>
<evidence type="ECO:0000256" key="3">
    <source>
        <dbReference type="ARBA" id="ARBA00022989"/>
    </source>
</evidence>
<dbReference type="PANTHER" id="PTHR30518:SF2">
    <property type="entry name" value="ENDOLYTIC MUREIN TRANSGLYCOSYLASE"/>
    <property type="match status" value="1"/>
</dbReference>
<evidence type="ECO:0000256" key="1">
    <source>
        <dbReference type="ARBA" id="ARBA00022475"/>
    </source>
</evidence>
<keyword evidence="5 7" id="KW-0456">Lyase</keyword>
<gene>
    <name evidence="7" type="primary">mltG</name>
    <name evidence="8" type="ORF">C0601_11480</name>
</gene>
<keyword evidence="2 7" id="KW-0812">Transmembrane</keyword>
<evidence type="ECO:0000256" key="5">
    <source>
        <dbReference type="ARBA" id="ARBA00023239"/>
    </source>
</evidence>
<keyword evidence="6 7" id="KW-0961">Cell wall biogenesis/degradation</keyword>
<dbReference type="EC" id="4.2.2.29" evidence="7"/>
<comment type="caution">
    <text evidence="8">The sequence shown here is derived from an EMBL/GenBank/DDBJ whole genome shotgun (WGS) entry which is preliminary data.</text>
</comment>
<evidence type="ECO:0000256" key="4">
    <source>
        <dbReference type="ARBA" id="ARBA00023136"/>
    </source>
</evidence>
<dbReference type="PANTHER" id="PTHR30518">
    <property type="entry name" value="ENDOLYTIC MUREIN TRANSGLYCOSYLASE"/>
    <property type="match status" value="1"/>
</dbReference>
<keyword evidence="4 7" id="KW-0472">Membrane</keyword>
<sequence length="317" mass="37130">MILKFRYIILILLLIILSVSYMFLRGFTQKININTEINLNNGETLNTFIHKISPFFKNTLQLKILFKITGDSNLIKRGDYIFRGEYDVFDIRKKLLRGGKLELRKVSLIPGERLRDIKDHINADIEEVSGKNIYKYEFLKLFNNIQGLLATDTFYVNAEDKSDEKVIELALEKFNKDYYLPYKDKKAGMLDFKKAIILASIVEKEAKTKEEKAMIAGVFINRLRKGMKLESCATVQYLFDKPKKRLWYKDLEVVSPYNTYLNAGLPPTPICFFSIDTLRSVYNFKEHQYLYFVLEGNGRHHFSKTLAEHNRVKESLK</sequence>
<evidence type="ECO:0000256" key="6">
    <source>
        <dbReference type="ARBA" id="ARBA00023316"/>
    </source>
</evidence>
<feature type="transmembrane region" description="Helical" evidence="7">
    <location>
        <begin position="7"/>
        <end position="24"/>
    </location>
</feature>
<dbReference type="GO" id="GO:0005886">
    <property type="term" value="C:plasma membrane"/>
    <property type="evidence" value="ECO:0007669"/>
    <property type="project" value="UniProtKB-SubCell"/>
</dbReference>
<organism evidence="8 9">
    <name type="scientific">Muiribacterium halophilum</name>
    <dbReference type="NCBI Taxonomy" id="2053465"/>
    <lineage>
        <taxon>Bacteria</taxon>
        <taxon>Candidatus Muiribacteriota</taxon>
        <taxon>Candidatus Muiribacteriia</taxon>
        <taxon>Candidatus Muiribacteriales</taxon>
        <taxon>Candidatus Muiribacteriaceae</taxon>
        <taxon>Candidatus Muiribacterium</taxon>
    </lineage>
</organism>
<feature type="site" description="Important for catalytic activity" evidence="7">
    <location>
        <position position="205"/>
    </location>
</feature>
<evidence type="ECO:0000313" key="9">
    <source>
        <dbReference type="Proteomes" id="UP000234857"/>
    </source>
</evidence>
<evidence type="ECO:0000256" key="2">
    <source>
        <dbReference type="ARBA" id="ARBA00022692"/>
    </source>
</evidence>
<comment type="catalytic activity">
    <reaction evidence="7">
        <text>a peptidoglycan chain = a peptidoglycan chain with N-acetyl-1,6-anhydromuramyl-[peptide] at the reducing end + a peptidoglycan chain with N-acetylglucosamine at the non-reducing end.</text>
        <dbReference type="EC" id="4.2.2.29"/>
    </reaction>
</comment>
<protein>
    <recommendedName>
        <fullName evidence="7">Endolytic murein transglycosylase</fullName>
        <ecNumber evidence="7">4.2.2.29</ecNumber>
    </recommendedName>
    <alternativeName>
        <fullName evidence="7">Peptidoglycan lytic transglycosylase</fullName>
    </alternativeName>
    <alternativeName>
        <fullName evidence="7">Peptidoglycan polymerization terminase</fullName>
    </alternativeName>
</protein>
<comment type="similarity">
    <text evidence="7">Belongs to the transglycosylase MltG family.</text>
</comment>
<dbReference type="InterPro" id="IPR003770">
    <property type="entry name" value="MLTG-like"/>
</dbReference>
<dbReference type="NCBIfam" id="TIGR00247">
    <property type="entry name" value="endolytic transglycosylase MltG"/>
    <property type="match status" value="1"/>
</dbReference>
<dbReference type="HAMAP" id="MF_02065">
    <property type="entry name" value="MltG"/>
    <property type="match status" value="1"/>
</dbReference>
<keyword evidence="1 7" id="KW-1003">Cell membrane</keyword>
<evidence type="ECO:0000313" key="8">
    <source>
        <dbReference type="EMBL" id="PLX15976.1"/>
    </source>
</evidence>
<dbReference type="Pfam" id="PF02618">
    <property type="entry name" value="YceG"/>
    <property type="match status" value="1"/>
</dbReference>
<dbReference type="GO" id="GO:0071555">
    <property type="term" value="P:cell wall organization"/>
    <property type="evidence" value="ECO:0007669"/>
    <property type="project" value="UniProtKB-KW"/>
</dbReference>
<comment type="function">
    <text evidence="7">Functions as a peptidoglycan terminase that cleaves nascent peptidoglycan strands endolytically to terminate their elongation.</text>
</comment>
<dbReference type="GO" id="GO:0008932">
    <property type="term" value="F:lytic endotransglycosylase activity"/>
    <property type="evidence" value="ECO:0007669"/>
    <property type="project" value="UniProtKB-UniRule"/>
</dbReference>
<name>A0A2N5ZBD6_MUIH1</name>
<dbReference type="EMBL" id="PKTG01000123">
    <property type="protein sequence ID" value="PLX15976.1"/>
    <property type="molecule type" value="Genomic_DNA"/>
</dbReference>
<keyword evidence="3 7" id="KW-1133">Transmembrane helix</keyword>
<comment type="subcellular location">
    <subcellularLocation>
        <location evidence="7">Cell membrane</location>
        <topology evidence="7">Single-pass membrane protein</topology>
    </subcellularLocation>
</comment>
<dbReference type="Gene3D" id="3.30.160.60">
    <property type="entry name" value="Classic Zinc Finger"/>
    <property type="match status" value="1"/>
</dbReference>
<evidence type="ECO:0000256" key="7">
    <source>
        <dbReference type="HAMAP-Rule" id="MF_02065"/>
    </source>
</evidence>
<dbReference type="AlphaFoldDB" id="A0A2N5ZBD6"/>
<dbReference type="Proteomes" id="UP000234857">
    <property type="component" value="Unassembled WGS sequence"/>
</dbReference>